<gene>
    <name evidence="2" type="ORF">RF11_07687</name>
</gene>
<name>A0A0C2MSR8_THEKT</name>
<evidence type="ECO:0000256" key="1">
    <source>
        <dbReference type="SAM" id="Phobius"/>
    </source>
</evidence>
<evidence type="ECO:0000313" key="2">
    <source>
        <dbReference type="EMBL" id="KII67265.1"/>
    </source>
</evidence>
<keyword evidence="1" id="KW-0812">Transmembrane</keyword>
<dbReference type="AlphaFoldDB" id="A0A0C2MSR8"/>
<organism evidence="2 3">
    <name type="scientific">Thelohanellus kitauei</name>
    <name type="common">Myxosporean</name>
    <dbReference type="NCBI Taxonomy" id="669202"/>
    <lineage>
        <taxon>Eukaryota</taxon>
        <taxon>Metazoa</taxon>
        <taxon>Cnidaria</taxon>
        <taxon>Myxozoa</taxon>
        <taxon>Myxosporea</taxon>
        <taxon>Bivalvulida</taxon>
        <taxon>Platysporina</taxon>
        <taxon>Myxobolidae</taxon>
        <taxon>Thelohanellus</taxon>
    </lineage>
</organism>
<protein>
    <submittedName>
        <fullName evidence="2">Uncharacterized protein</fullName>
    </submittedName>
</protein>
<evidence type="ECO:0000313" key="3">
    <source>
        <dbReference type="Proteomes" id="UP000031668"/>
    </source>
</evidence>
<dbReference type="Proteomes" id="UP000031668">
    <property type="component" value="Unassembled WGS sequence"/>
</dbReference>
<keyword evidence="3" id="KW-1185">Reference proteome</keyword>
<comment type="caution">
    <text evidence="2">The sequence shown here is derived from an EMBL/GenBank/DDBJ whole genome shotgun (WGS) entry which is preliminary data.</text>
</comment>
<accession>A0A0C2MSR8</accession>
<keyword evidence="1" id="KW-0472">Membrane</keyword>
<reference evidence="2 3" key="1">
    <citation type="journal article" date="2014" name="Genome Biol. Evol.">
        <title>The genome of the myxosporean Thelohanellus kitauei shows adaptations to nutrient acquisition within its fish host.</title>
        <authorList>
            <person name="Yang Y."/>
            <person name="Xiong J."/>
            <person name="Zhou Z."/>
            <person name="Huo F."/>
            <person name="Miao W."/>
            <person name="Ran C."/>
            <person name="Liu Y."/>
            <person name="Zhang J."/>
            <person name="Feng J."/>
            <person name="Wang M."/>
            <person name="Wang M."/>
            <person name="Wang L."/>
            <person name="Yao B."/>
        </authorList>
    </citation>
    <scope>NUCLEOTIDE SEQUENCE [LARGE SCALE GENOMIC DNA]</scope>
    <source>
        <strain evidence="2">Wuqing</strain>
    </source>
</reference>
<dbReference type="EMBL" id="JWZT01003251">
    <property type="protein sequence ID" value="KII67265.1"/>
    <property type="molecule type" value="Genomic_DNA"/>
</dbReference>
<feature type="transmembrane region" description="Helical" evidence="1">
    <location>
        <begin position="225"/>
        <end position="243"/>
    </location>
</feature>
<sequence>MNITDKYNRSYSYLKSGIYDPKIINESIIFGIDKMYLSYSRRPVHSVLIENLYAVCTFIKTEEMSTYGTNIFYFAVKTSITPTESTPPVHKENDTLSTSDTAGLSPSTVVKTTILMPESMLSYINVIITEILKPNLTTSSAQAVCFGILESGSTVSSTQSAKTDMLQSDISNCSAQYVSTELPKLDTTVLSSQLLYTEDLMYYMNISSVPDIVAKSHIFRSYMNIIWYCLVACLIIILVLFVISNSKRILNLKLF</sequence>
<proteinExistence type="predicted"/>
<keyword evidence="1" id="KW-1133">Transmembrane helix</keyword>